<gene>
    <name evidence="4" type="ORF">H0I76_02520</name>
</gene>
<feature type="transmembrane region" description="Helical" evidence="3">
    <location>
        <begin position="895"/>
        <end position="918"/>
    </location>
</feature>
<name>A0A8J7M459_9RHOB</name>
<feature type="transmembrane region" description="Helical" evidence="3">
    <location>
        <begin position="846"/>
        <end position="866"/>
    </location>
</feature>
<keyword evidence="1" id="KW-0175">Coiled coil</keyword>
<dbReference type="PANTHER" id="PTHR38434">
    <property type="entry name" value="BLL2549 PROTEIN"/>
    <property type="match status" value="1"/>
</dbReference>
<proteinExistence type="predicted"/>
<feature type="transmembrane region" description="Helical" evidence="3">
    <location>
        <begin position="144"/>
        <end position="165"/>
    </location>
</feature>
<feature type="transmembrane region" description="Helical" evidence="3">
    <location>
        <begin position="380"/>
        <end position="410"/>
    </location>
</feature>
<reference evidence="4" key="1">
    <citation type="submission" date="2020-12" db="EMBL/GenBank/DDBJ databases">
        <title>Bacterial taxonomy.</title>
        <authorList>
            <person name="Pan X."/>
        </authorList>
    </citation>
    <scope>NUCLEOTIDE SEQUENCE</scope>
    <source>
        <strain evidence="4">M0105</strain>
    </source>
</reference>
<dbReference type="Pfam" id="PF10101">
    <property type="entry name" value="DUF2339"/>
    <property type="match status" value="1"/>
</dbReference>
<feature type="transmembrane region" description="Helical" evidence="3">
    <location>
        <begin position="172"/>
        <end position="189"/>
    </location>
</feature>
<feature type="transmembrane region" description="Helical" evidence="3">
    <location>
        <begin position="422"/>
        <end position="442"/>
    </location>
</feature>
<feature type="transmembrane region" description="Helical" evidence="3">
    <location>
        <begin position="640"/>
        <end position="661"/>
    </location>
</feature>
<dbReference type="Proteomes" id="UP000655420">
    <property type="component" value="Unassembled WGS sequence"/>
</dbReference>
<dbReference type="PANTHER" id="PTHR38434:SF1">
    <property type="entry name" value="BLL2549 PROTEIN"/>
    <property type="match status" value="1"/>
</dbReference>
<feature type="transmembrane region" description="Helical" evidence="3">
    <location>
        <begin position="563"/>
        <end position="581"/>
    </location>
</feature>
<feature type="transmembrane region" description="Helical" evidence="3">
    <location>
        <begin position="779"/>
        <end position="800"/>
    </location>
</feature>
<feature type="transmembrane region" description="Helical" evidence="3">
    <location>
        <begin position="285"/>
        <end position="303"/>
    </location>
</feature>
<feature type="transmembrane region" description="Helical" evidence="3">
    <location>
        <begin position="532"/>
        <end position="551"/>
    </location>
</feature>
<evidence type="ECO:0000256" key="3">
    <source>
        <dbReference type="SAM" id="Phobius"/>
    </source>
</evidence>
<evidence type="ECO:0000256" key="2">
    <source>
        <dbReference type="SAM" id="MobiDB-lite"/>
    </source>
</evidence>
<evidence type="ECO:0000313" key="4">
    <source>
        <dbReference type="EMBL" id="MBK0398051.1"/>
    </source>
</evidence>
<sequence>MSLVLLVLLVLGIILAMSRQRRAEARITRLEDHVERLQQVITALRARDAADAGAEAAPSPAAGPSPAAEEPELPFGEPAGAPEHAGTPEQGPDHPAGPETRDEPEPVPARARAPHVARGPIGGAPVTAKPRKAASLEETLTSQWMVWLGALAVALSAVFLFNYAIEQGWLGPLARVTLGLCLGAALIAGGEWVHRHPIAAVGRVARADFVPAALTASGLFALFVSLFAAHALYGLIGSWAAFLALGLVSFLALALALRQGWFVALEGLVGGFLVPALLESETANALPVFLYLTIVSAGCLGLMVWRKWWWLSFLTIFFALVFWPVAWLAGPWRLGDQGVLSAYALILSALFALFSVGLPVKNPGTPATAWLRAALADTSGLGFTLSGGVLVFLAMVCEFNAPAFVFLGLYAVAGIGFGLRRAAFESLAVLGALVSAAAFGLWPPPYDVSVPDELVRLGVDRYATAFGPYVMPPEFIVFARSALAFAAVFGIGGFLAIWRAGTPAVWAVLSVAMPLYLLTLAYWRIGAFEVEVRWAVLAVGLSLFNMAAAALVPARIGPRARDVVIGFYAAGSTAALALAFTCVLREAWLTVALSLEVAALGWLWARLRVDELRLVGYLAAAAVICRLVLNYQIIEYQGSVGGLFSWVVYGYGIPGLAFIAAARFFRRDKPDPLVTLCEIAATAFLFLMVALQLRIWTSGAIDHPRYDLFDQSVQSVWWLVGAGMLLRRELAARVPWARFGGIALLALACAQILLGQVLGENPLLSAEPVGALPVLNLLGLAYLVPAVMIWFLGSVDGFLIGLRPRQLLRVASGGLLFVFITLQVRHLFWGSELWLAPTRKPGDAEIYAYSAAWILYALALLGLGILHKASFLRYASLAVLIVTVLKVFLYDMSDLVGLFRVASFLGLGLTLIGIGYVYRRFVFRE</sequence>
<dbReference type="AlphaFoldDB" id="A0A8J7M459"/>
<feature type="compositionally biased region" description="Low complexity" evidence="2">
    <location>
        <begin position="108"/>
        <end position="118"/>
    </location>
</feature>
<protein>
    <submittedName>
        <fullName evidence="4">DUF2339 domain-containing protein</fullName>
    </submittedName>
</protein>
<feature type="transmembrane region" description="Helical" evidence="3">
    <location>
        <begin position="309"/>
        <end position="328"/>
    </location>
</feature>
<feature type="transmembrane region" description="Helical" evidence="3">
    <location>
        <begin position="807"/>
        <end position="826"/>
    </location>
</feature>
<feature type="transmembrane region" description="Helical" evidence="3">
    <location>
        <begin position="475"/>
        <end position="498"/>
    </location>
</feature>
<dbReference type="InterPro" id="IPR014600">
    <property type="entry name" value="UCP035905_mem"/>
</dbReference>
<feature type="transmembrane region" description="Helical" evidence="3">
    <location>
        <begin position="236"/>
        <end position="255"/>
    </location>
</feature>
<feature type="transmembrane region" description="Helical" evidence="3">
    <location>
        <begin position="209"/>
        <end position="229"/>
    </location>
</feature>
<feature type="transmembrane region" description="Helical" evidence="3">
    <location>
        <begin position="505"/>
        <end position="526"/>
    </location>
</feature>
<accession>A0A8J7M459</accession>
<feature type="transmembrane region" description="Helical" evidence="3">
    <location>
        <begin position="614"/>
        <end position="634"/>
    </location>
</feature>
<keyword evidence="3" id="KW-1133">Transmembrane helix</keyword>
<keyword evidence="3" id="KW-0472">Membrane</keyword>
<dbReference type="InterPro" id="IPR019286">
    <property type="entry name" value="DUF2339_TM"/>
</dbReference>
<organism evidence="4 5">
    <name type="scientific">Thermohalobaculum xanthum</name>
    <dbReference type="NCBI Taxonomy" id="2753746"/>
    <lineage>
        <taxon>Bacteria</taxon>
        <taxon>Pseudomonadati</taxon>
        <taxon>Pseudomonadota</taxon>
        <taxon>Alphaproteobacteria</taxon>
        <taxon>Rhodobacterales</taxon>
        <taxon>Paracoccaceae</taxon>
        <taxon>Thermohalobaculum</taxon>
    </lineage>
</organism>
<feature type="region of interest" description="Disordered" evidence="2">
    <location>
        <begin position="49"/>
        <end position="131"/>
    </location>
</feature>
<evidence type="ECO:0000313" key="5">
    <source>
        <dbReference type="Proteomes" id="UP000655420"/>
    </source>
</evidence>
<feature type="transmembrane region" description="Helical" evidence="3">
    <location>
        <begin position="340"/>
        <end position="360"/>
    </location>
</feature>
<keyword evidence="3" id="KW-0812">Transmembrane</keyword>
<feature type="transmembrane region" description="Helical" evidence="3">
    <location>
        <begin position="871"/>
        <end position="889"/>
    </location>
</feature>
<feature type="transmembrane region" description="Helical" evidence="3">
    <location>
        <begin position="673"/>
        <end position="696"/>
    </location>
</feature>
<dbReference type="PIRSF" id="PIRSF035905">
    <property type="entry name" value="UCP035905_mp"/>
    <property type="match status" value="1"/>
</dbReference>
<feature type="compositionally biased region" description="Low complexity" evidence="2">
    <location>
        <begin position="51"/>
        <end position="68"/>
    </location>
</feature>
<dbReference type="EMBL" id="JAEHHL010000001">
    <property type="protein sequence ID" value="MBK0398051.1"/>
    <property type="molecule type" value="Genomic_DNA"/>
</dbReference>
<feature type="transmembrane region" description="Helical" evidence="3">
    <location>
        <begin position="739"/>
        <end position="759"/>
    </location>
</feature>
<keyword evidence="5" id="KW-1185">Reference proteome</keyword>
<comment type="caution">
    <text evidence="4">The sequence shown here is derived from an EMBL/GenBank/DDBJ whole genome shotgun (WGS) entry which is preliminary data.</text>
</comment>
<dbReference type="RefSeq" id="WP_200606580.1">
    <property type="nucleotide sequence ID" value="NZ_JAEHHL010000001.1"/>
</dbReference>
<feature type="transmembrane region" description="Helical" evidence="3">
    <location>
        <begin position="261"/>
        <end position="278"/>
    </location>
</feature>
<evidence type="ECO:0000256" key="1">
    <source>
        <dbReference type="SAM" id="Coils"/>
    </source>
</evidence>
<feature type="coiled-coil region" evidence="1">
    <location>
        <begin position="20"/>
        <end position="47"/>
    </location>
</feature>